<name>B0W5E7_CULQU</name>
<protein>
    <recommendedName>
        <fullName evidence="2">DUF7869 domain-containing protein</fullName>
    </recommendedName>
</protein>
<accession>B0W5E7</accession>
<keyword evidence="5" id="KW-1185">Reference proteome</keyword>
<feature type="compositionally biased region" description="Acidic residues" evidence="1">
    <location>
        <begin position="156"/>
        <end position="165"/>
    </location>
</feature>
<dbReference type="EnsemblMetazoa" id="CPIJ002266-RA">
    <property type="protein sequence ID" value="CPIJ002266-PA"/>
    <property type="gene ID" value="CPIJ002266"/>
</dbReference>
<gene>
    <name evidence="4" type="primary">6033494</name>
    <name evidence="3" type="ORF">CpipJ_CPIJ002266</name>
</gene>
<dbReference type="EMBL" id="DS231842">
    <property type="protein sequence ID" value="EDS35267.1"/>
    <property type="molecule type" value="Genomic_DNA"/>
</dbReference>
<dbReference type="HOGENOM" id="CLU_022629_0_0_1"/>
<reference evidence="4" key="2">
    <citation type="submission" date="2021-02" db="UniProtKB">
        <authorList>
            <consortium name="EnsemblMetazoa"/>
        </authorList>
    </citation>
    <scope>IDENTIFICATION</scope>
    <source>
        <strain evidence="4">JHB</strain>
    </source>
</reference>
<evidence type="ECO:0000256" key="1">
    <source>
        <dbReference type="SAM" id="MobiDB-lite"/>
    </source>
</evidence>
<dbReference type="VEuPathDB" id="VectorBase:CQUJHB013164"/>
<sequence>MDALSIIRGYGCSDSEDEDFRGFDGISDYFPGAQFWAKEEQVAGRGFRSYGDGRSTVEQDAGATFRNHERSAAEQAAGPSFRTYEGSAVGQVAGSSFRSHDSSAVEQVAGPSFRSHDSSAVEQVAGPSFRSYEGSAVEQVAGPSFRNHERSAVEDLISDDDDDDLSSIPGKRTKKQIKKFDSAKKRRSKHFVIPDDCECNKNCKQLLSRDDRNRINEYFWKLDIEGQHEFIQQYASLADVKNRRSKRYVTDELVKKRSFVCTLPTASETPIVVCRTFFLNTIGYGKDCGNIIYRSIHGCDEDGAPEPKRGKYTRKTDSRDSVKDHIEGFGPTISHYRREHAPNRLYLPSDLTQKSMYDDYQQTHTSKVSYSLYSRVVNEMKISFVKLGHEECEACVSAEEHQKISGHQFDEAGPTCSMCADQIIHLRYAKEARAEYTSDGETVIADQLVLAVDLQKVIQLPRLDGLKTVVFSQRILAFNETFAPVKAYAKSFPVVACVWSEEISGRGKCELLSCFYRVIRYYRNLKKLTLWLDNCSSQNKNWDLIEYIALLINQPEVQLQRIELKYFEPGHTFMAADSVHAGVEKQMKQKRVVTFEDFKLAVSKAQKNVEVLDMKATDFFQPKIAVTQYALNQCHPRPYVENIRKVVFSKGRFDVGYGDTVHCKQLSYCHLLSKKQRKLVEAADFDLMKTMSWQESPRGIDPERKKTLVATLNAVVPEEKRAFFESLPTKKASD</sequence>
<evidence type="ECO:0000313" key="4">
    <source>
        <dbReference type="EnsemblMetazoa" id="CPIJ002266-PA"/>
    </source>
</evidence>
<dbReference type="OrthoDB" id="6781302at2759"/>
<dbReference type="PANTHER" id="PTHR10773">
    <property type="entry name" value="DNA-DIRECTED RNA POLYMERASES I, II, AND III SUBUNIT RPABC2"/>
    <property type="match status" value="1"/>
</dbReference>
<evidence type="ECO:0000313" key="5">
    <source>
        <dbReference type="Proteomes" id="UP000002320"/>
    </source>
</evidence>
<feature type="region of interest" description="Disordered" evidence="1">
    <location>
        <begin position="304"/>
        <end position="324"/>
    </location>
</feature>
<dbReference type="KEGG" id="cqu:CpipJ_CPIJ002266"/>
<organism>
    <name type="scientific">Culex quinquefasciatus</name>
    <name type="common">Southern house mosquito</name>
    <name type="synonym">Culex pungens</name>
    <dbReference type="NCBI Taxonomy" id="7176"/>
    <lineage>
        <taxon>Eukaryota</taxon>
        <taxon>Metazoa</taxon>
        <taxon>Ecdysozoa</taxon>
        <taxon>Arthropoda</taxon>
        <taxon>Hexapoda</taxon>
        <taxon>Insecta</taxon>
        <taxon>Pterygota</taxon>
        <taxon>Neoptera</taxon>
        <taxon>Endopterygota</taxon>
        <taxon>Diptera</taxon>
        <taxon>Nematocera</taxon>
        <taxon>Culicoidea</taxon>
        <taxon>Culicidae</taxon>
        <taxon>Culicinae</taxon>
        <taxon>Culicini</taxon>
        <taxon>Culex</taxon>
        <taxon>Culex</taxon>
    </lineage>
</organism>
<reference evidence="3" key="1">
    <citation type="submission" date="2007-03" db="EMBL/GenBank/DDBJ databases">
        <title>Annotation of Culex pipiens quinquefasciatus.</title>
        <authorList>
            <consortium name="The Broad Institute Genome Sequencing Platform"/>
            <person name="Atkinson P.W."/>
            <person name="Hemingway J."/>
            <person name="Christensen B.M."/>
            <person name="Higgs S."/>
            <person name="Kodira C."/>
            <person name="Hannick L."/>
            <person name="Megy K."/>
            <person name="O'Leary S."/>
            <person name="Pearson M."/>
            <person name="Haas B.J."/>
            <person name="Mauceli E."/>
            <person name="Wortman J.R."/>
            <person name="Lee N.H."/>
            <person name="Guigo R."/>
            <person name="Stanke M."/>
            <person name="Alvarado L."/>
            <person name="Amedeo P."/>
            <person name="Antoine C.H."/>
            <person name="Arensburger P."/>
            <person name="Bidwell S.L."/>
            <person name="Crawford M."/>
            <person name="Camaro F."/>
            <person name="Devon K."/>
            <person name="Engels R."/>
            <person name="Hammond M."/>
            <person name="Howarth C."/>
            <person name="Koehrsen M."/>
            <person name="Lawson D."/>
            <person name="Montgomery P."/>
            <person name="Nene V."/>
            <person name="Nusbaum C."/>
            <person name="Puiu D."/>
            <person name="Romero-Severson J."/>
            <person name="Severson D.W."/>
            <person name="Shumway M."/>
            <person name="Sisk P."/>
            <person name="Stolte C."/>
            <person name="Zeng Q."/>
            <person name="Eisenstadt E."/>
            <person name="Fraser-Liggett C."/>
            <person name="Strausberg R."/>
            <person name="Galagan J."/>
            <person name="Birren B."/>
            <person name="Collins F.H."/>
        </authorList>
    </citation>
    <scope>NUCLEOTIDE SEQUENCE [LARGE SCALE GENOMIC DNA]</scope>
    <source>
        <strain evidence="3">JHB</strain>
    </source>
</reference>
<dbReference type="eggNOG" id="ENOG502SKH0">
    <property type="taxonomic scope" value="Eukaryota"/>
</dbReference>
<dbReference type="InterPro" id="IPR057191">
    <property type="entry name" value="DUF7869"/>
</dbReference>
<feature type="domain" description="DUF7869" evidence="2">
    <location>
        <begin position="512"/>
        <end position="615"/>
    </location>
</feature>
<dbReference type="InParanoid" id="B0W5E7"/>
<proteinExistence type="predicted"/>
<dbReference type="VEuPathDB" id="VectorBase:CPIJ002266"/>
<dbReference type="OMA" id="NTICTSE"/>
<dbReference type="PANTHER" id="PTHR10773:SF19">
    <property type="match status" value="1"/>
</dbReference>
<evidence type="ECO:0000313" key="3">
    <source>
        <dbReference type="EMBL" id="EDS35267.1"/>
    </source>
</evidence>
<dbReference type="Proteomes" id="UP000002320">
    <property type="component" value="Unassembled WGS sequence"/>
</dbReference>
<dbReference type="Pfam" id="PF25273">
    <property type="entry name" value="DUF7869"/>
    <property type="match status" value="1"/>
</dbReference>
<evidence type="ECO:0000259" key="2">
    <source>
        <dbReference type="Pfam" id="PF25273"/>
    </source>
</evidence>
<feature type="region of interest" description="Disordered" evidence="1">
    <location>
        <begin position="152"/>
        <end position="173"/>
    </location>
</feature>
<dbReference type="AlphaFoldDB" id="B0W5E7"/>